<dbReference type="GO" id="GO:0000145">
    <property type="term" value="C:exocyst"/>
    <property type="evidence" value="ECO:0007669"/>
    <property type="project" value="InterPro"/>
</dbReference>
<comment type="function">
    <text evidence="3">Component of the exocyst complex.</text>
</comment>
<name>A0A7N2MN27_QUELO</name>
<dbReference type="AlphaFoldDB" id="A0A7N2MN27"/>
<keyword evidence="3" id="KW-0653">Protein transport</keyword>
<proteinExistence type="inferred from homology"/>
<reference evidence="5 6" key="1">
    <citation type="journal article" date="2016" name="G3 (Bethesda)">
        <title>First Draft Assembly and Annotation of the Genome of a California Endemic Oak Quercus lobata Nee (Fagaceae).</title>
        <authorList>
            <person name="Sork V.L."/>
            <person name="Fitz-Gibbon S.T."/>
            <person name="Puiu D."/>
            <person name="Crepeau M."/>
            <person name="Gugger P.F."/>
            <person name="Sherman R."/>
            <person name="Stevens K."/>
            <person name="Langley C.H."/>
            <person name="Pellegrini M."/>
            <person name="Salzberg S.L."/>
        </authorList>
    </citation>
    <scope>NUCLEOTIDE SEQUENCE [LARGE SCALE GENOMIC DNA]</scope>
    <source>
        <strain evidence="5 6">cv. SW786</strain>
    </source>
</reference>
<dbReference type="PANTHER" id="PTHR12542">
    <property type="entry name" value="EXOCYST COMPLEX PROTEIN EXO70"/>
    <property type="match status" value="1"/>
</dbReference>
<evidence type="ECO:0000256" key="1">
    <source>
        <dbReference type="ARBA" id="ARBA00006756"/>
    </source>
</evidence>
<dbReference type="GeneID" id="115963571"/>
<sequence length="596" mass="67539">MATTTTTSFFDNNRSLRLNERGPSLDDDISVDLIDPKVEDEVRERSVSPVAGSFFPSAKSEAGSDSSVWNRTNPNSPLNISSLFPATRSETDASSLFYGTPSVISRSNSIMGIFPPARSQFDSPEYYEILVRSRSIPSSYSIMSIFPPASSQIDSPDYYEIIDQNRYIPSYDHFFPPPDMSDTDSSMSNVSTPKHISLPSLLLPPNKSETDDGTSLDEYLLFLDIKKLRIKEVQKIKWNSLRVEMEKWIQFVKIVVRLILNSKKSESKEIRFNEIMKGCVMQLLSFGKAVAIGRKSPQKLFGILDMYDAMAEALTQLEGLITDNVVINKVKDVLTRLGEAAKGTFLELENAVYNGTSVKFMQSGEIDPLSRYVMGYVQSLLDYTDTLNFLLGNIDEDDDQLEALTPFGRQLLVLITCLQFNLQKKSKLYEDVDGLQYIFLMNNTLYIVQKVKDLDLGGFLGDNWVHKHHEQVRQYATSYHKASWTEVLLCLKDEGVGQSFSNASNRFKNFNASFEEVYRVQTAWKVPDAQLRQDLRISIMENVISAYRSFMGILGNQVESGRYAGKYIKYTADDLESYLLDLFEGSPRVLQKKYIG</sequence>
<dbReference type="InterPro" id="IPR046364">
    <property type="entry name" value="Exo70_C"/>
</dbReference>
<dbReference type="GO" id="GO:0006887">
    <property type="term" value="P:exocytosis"/>
    <property type="evidence" value="ECO:0007669"/>
    <property type="project" value="UniProtKB-KW"/>
</dbReference>
<dbReference type="EMBL" id="LRBV02000010">
    <property type="status" value="NOT_ANNOTATED_CDS"/>
    <property type="molecule type" value="Genomic_DNA"/>
</dbReference>
<feature type="domain" description="Exocyst complex subunit Exo70 C-terminal" evidence="4">
    <location>
        <begin position="247"/>
        <end position="581"/>
    </location>
</feature>
<evidence type="ECO:0000256" key="2">
    <source>
        <dbReference type="ARBA" id="ARBA00022448"/>
    </source>
</evidence>
<dbReference type="KEGG" id="qlo:115963571"/>
<evidence type="ECO:0000259" key="4">
    <source>
        <dbReference type="Pfam" id="PF03081"/>
    </source>
</evidence>
<comment type="similarity">
    <text evidence="1 3">Belongs to the EXO70 family.</text>
</comment>
<accession>A0A7N2MN27</accession>
<evidence type="ECO:0000313" key="6">
    <source>
        <dbReference type="Proteomes" id="UP000594261"/>
    </source>
</evidence>
<keyword evidence="2 3" id="KW-0813">Transport</keyword>
<dbReference type="InterPro" id="IPR016159">
    <property type="entry name" value="Cullin_repeat-like_dom_sf"/>
</dbReference>
<keyword evidence="3" id="KW-0268">Exocytosis</keyword>
<dbReference type="RefSeq" id="XP_030938480.1">
    <property type="nucleotide sequence ID" value="XM_031082620.1"/>
</dbReference>
<reference evidence="5" key="2">
    <citation type="submission" date="2021-01" db="UniProtKB">
        <authorList>
            <consortium name="EnsemblPlants"/>
        </authorList>
    </citation>
    <scope>IDENTIFICATION</scope>
</reference>
<evidence type="ECO:0000313" key="5">
    <source>
        <dbReference type="EnsemblPlants" id="QL10p003678:mrna:CDS:2"/>
    </source>
</evidence>
<dbReference type="GO" id="GO:0005546">
    <property type="term" value="F:phosphatidylinositol-4,5-bisphosphate binding"/>
    <property type="evidence" value="ECO:0007669"/>
    <property type="project" value="InterPro"/>
</dbReference>
<dbReference type="GO" id="GO:0015031">
    <property type="term" value="P:protein transport"/>
    <property type="evidence" value="ECO:0007669"/>
    <property type="project" value="UniProtKB-KW"/>
</dbReference>
<organism evidence="5 6">
    <name type="scientific">Quercus lobata</name>
    <name type="common">Valley oak</name>
    <dbReference type="NCBI Taxonomy" id="97700"/>
    <lineage>
        <taxon>Eukaryota</taxon>
        <taxon>Viridiplantae</taxon>
        <taxon>Streptophyta</taxon>
        <taxon>Embryophyta</taxon>
        <taxon>Tracheophyta</taxon>
        <taxon>Spermatophyta</taxon>
        <taxon>Magnoliopsida</taxon>
        <taxon>eudicotyledons</taxon>
        <taxon>Gunneridae</taxon>
        <taxon>Pentapetalae</taxon>
        <taxon>rosids</taxon>
        <taxon>fabids</taxon>
        <taxon>Fagales</taxon>
        <taxon>Fagaceae</taxon>
        <taxon>Quercus</taxon>
    </lineage>
</organism>
<dbReference type="InterPro" id="IPR004140">
    <property type="entry name" value="Exo70"/>
</dbReference>
<dbReference type="Pfam" id="PF03081">
    <property type="entry name" value="Exo70_C"/>
    <property type="match status" value="1"/>
</dbReference>
<protein>
    <recommendedName>
        <fullName evidence="3">Exocyst subunit Exo70 family protein</fullName>
    </recommendedName>
</protein>
<keyword evidence="6" id="KW-1185">Reference proteome</keyword>
<dbReference type="Gene3D" id="1.20.1280.170">
    <property type="entry name" value="Exocyst complex component Exo70"/>
    <property type="match status" value="1"/>
</dbReference>
<dbReference type="EnsemblPlants" id="QL10p003678:mrna">
    <property type="protein sequence ID" value="QL10p003678:mrna:CDS:2"/>
    <property type="gene ID" value="QL10p003678"/>
</dbReference>
<evidence type="ECO:0000256" key="3">
    <source>
        <dbReference type="RuleBase" id="RU365026"/>
    </source>
</evidence>
<gene>
    <name evidence="5" type="primary">LOC115963571</name>
</gene>
<dbReference type="OrthoDB" id="1922221at2759"/>
<dbReference type="Gramene" id="QL10p003678:mrna">
    <property type="protein sequence ID" value="QL10p003678:mrna:CDS:2"/>
    <property type="gene ID" value="QL10p003678"/>
</dbReference>
<dbReference type="InParanoid" id="A0A7N2MN27"/>
<dbReference type="Proteomes" id="UP000594261">
    <property type="component" value="Chromosome 10"/>
</dbReference>
<dbReference type="PANTHER" id="PTHR12542:SF142">
    <property type="entry name" value="EXOCYST SUBUNIT EXO70 FAMILY PROTEIN"/>
    <property type="match status" value="1"/>
</dbReference>
<dbReference type="SUPFAM" id="SSF74788">
    <property type="entry name" value="Cullin repeat-like"/>
    <property type="match status" value="1"/>
</dbReference>